<keyword evidence="8 9" id="KW-0131">Cell cycle</keyword>
<comment type="caution">
    <text evidence="12">The sequence shown here is derived from an EMBL/GenBank/DDBJ whole genome shotgun (WGS) entry which is preliminary data.</text>
</comment>
<evidence type="ECO:0000256" key="8">
    <source>
        <dbReference type="ARBA" id="ARBA00023306"/>
    </source>
</evidence>
<dbReference type="InterPro" id="IPR045335">
    <property type="entry name" value="FtsQ_C_sf"/>
</dbReference>
<evidence type="ECO:0000256" key="7">
    <source>
        <dbReference type="ARBA" id="ARBA00023136"/>
    </source>
</evidence>
<evidence type="ECO:0000259" key="11">
    <source>
        <dbReference type="PROSITE" id="PS51779"/>
    </source>
</evidence>
<keyword evidence="13" id="KW-1185">Reference proteome</keyword>
<evidence type="ECO:0000256" key="6">
    <source>
        <dbReference type="ARBA" id="ARBA00022989"/>
    </source>
</evidence>
<organism evidence="12 13">
    <name type="scientific">Pararhodospirillum oryzae</name>
    <dbReference type="NCBI Taxonomy" id="478448"/>
    <lineage>
        <taxon>Bacteria</taxon>
        <taxon>Pseudomonadati</taxon>
        <taxon>Pseudomonadota</taxon>
        <taxon>Alphaproteobacteria</taxon>
        <taxon>Rhodospirillales</taxon>
        <taxon>Rhodospirillaceae</taxon>
        <taxon>Pararhodospirillum</taxon>
    </lineage>
</organism>
<evidence type="ECO:0000256" key="4">
    <source>
        <dbReference type="ARBA" id="ARBA00022618"/>
    </source>
</evidence>
<dbReference type="GO" id="GO:0005886">
    <property type="term" value="C:plasma membrane"/>
    <property type="evidence" value="ECO:0007669"/>
    <property type="project" value="UniProtKB-SubCell"/>
</dbReference>
<dbReference type="PROSITE" id="PS51779">
    <property type="entry name" value="POTRA"/>
    <property type="match status" value="1"/>
</dbReference>
<comment type="function">
    <text evidence="9">Essential cell division protein.</text>
</comment>
<name>A0A512H8T6_9PROT</name>
<keyword evidence="5 9" id="KW-0812">Transmembrane</keyword>
<proteinExistence type="inferred from homology"/>
<comment type="subcellular location">
    <subcellularLocation>
        <location evidence="9">Cell inner membrane</location>
        <topology evidence="9">Single-pass type II membrane protein</topology>
    </subcellularLocation>
    <subcellularLocation>
        <location evidence="1">Membrane</location>
    </subcellularLocation>
    <text evidence="9">Localizes to the division septum.</text>
</comment>
<evidence type="ECO:0000256" key="10">
    <source>
        <dbReference type="SAM" id="MobiDB-lite"/>
    </source>
</evidence>
<keyword evidence="2 9" id="KW-1003">Cell membrane</keyword>
<dbReference type="GO" id="GO:0032153">
    <property type="term" value="C:cell division site"/>
    <property type="evidence" value="ECO:0007669"/>
    <property type="project" value="UniProtKB-UniRule"/>
</dbReference>
<keyword evidence="3 9" id="KW-0997">Cell inner membrane</keyword>
<keyword evidence="6 9" id="KW-1133">Transmembrane helix</keyword>
<gene>
    <name evidence="9 12" type="primary">ftsQ</name>
    <name evidence="12" type="ORF">ROR02_19590</name>
</gene>
<dbReference type="GO" id="GO:0043093">
    <property type="term" value="P:FtsZ-dependent cytokinesis"/>
    <property type="evidence" value="ECO:0007669"/>
    <property type="project" value="UniProtKB-UniRule"/>
</dbReference>
<dbReference type="AlphaFoldDB" id="A0A512H8T6"/>
<dbReference type="Pfam" id="PF03799">
    <property type="entry name" value="FtsQ_DivIB_C"/>
    <property type="match status" value="1"/>
</dbReference>
<dbReference type="HAMAP" id="MF_00911">
    <property type="entry name" value="FtsQ_subfam"/>
    <property type="match status" value="1"/>
</dbReference>
<dbReference type="EMBL" id="BJZO01000049">
    <property type="protein sequence ID" value="GEO81828.1"/>
    <property type="molecule type" value="Genomic_DNA"/>
</dbReference>
<reference evidence="12 13" key="1">
    <citation type="submission" date="2019-07" db="EMBL/GenBank/DDBJ databases">
        <title>Whole genome shotgun sequence of Rhodospirillum oryzae NBRC 107573.</title>
        <authorList>
            <person name="Hosoyama A."/>
            <person name="Uohara A."/>
            <person name="Ohji S."/>
            <person name="Ichikawa N."/>
        </authorList>
    </citation>
    <scope>NUCLEOTIDE SEQUENCE [LARGE SCALE GENOMIC DNA]</scope>
    <source>
        <strain evidence="12 13">NBRC 107573</strain>
    </source>
</reference>
<dbReference type="PANTHER" id="PTHR35851:SF1">
    <property type="entry name" value="CELL DIVISION PROTEIN FTSQ"/>
    <property type="match status" value="1"/>
</dbReference>
<dbReference type="InterPro" id="IPR013685">
    <property type="entry name" value="POTRA_FtsQ_type"/>
</dbReference>
<dbReference type="Pfam" id="PF08478">
    <property type="entry name" value="POTRA_1"/>
    <property type="match status" value="1"/>
</dbReference>
<dbReference type="GO" id="GO:0090529">
    <property type="term" value="P:cell septum assembly"/>
    <property type="evidence" value="ECO:0007669"/>
    <property type="project" value="InterPro"/>
</dbReference>
<protein>
    <recommendedName>
        <fullName evidence="9">Cell division protein FtsQ</fullName>
    </recommendedName>
</protein>
<evidence type="ECO:0000256" key="2">
    <source>
        <dbReference type="ARBA" id="ARBA00022475"/>
    </source>
</evidence>
<evidence type="ECO:0000256" key="1">
    <source>
        <dbReference type="ARBA" id="ARBA00004370"/>
    </source>
</evidence>
<dbReference type="PANTHER" id="PTHR35851">
    <property type="entry name" value="CELL DIVISION PROTEIN FTSQ"/>
    <property type="match status" value="1"/>
</dbReference>
<dbReference type="Gene3D" id="3.10.20.310">
    <property type="entry name" value="membrane protein fhac"/>
    <property type="match status" value="1"/>
</dbReference>
<sequence>MRPGRPLATTVTRGSLVFLLAGVAGVAFLGIRAPALVDWIRSQPPAAIALDTTTGTPATAPFADDALVLAQISVVGRRLTDPSDILDAVGVPQGSPLLAIDPARVRERLEKLPWVAEARVERRLPDHLHIALRERVPMALWQLNGTFSVIDREGRAVPVDPAAWSHLPLVVGPGAPERAAALLAMLSAQPRLAGKVVAATLIGERRWSLQVGSLENGILIRLPETAPDRALAELVRLDHEQDLLARDIEVIDMRLPDLLVVRVRAHAEETAPKAGTPGRKTLTPQRARPAGPGTRTRGQDA</sequence>
<evidence type="ECO:0000313" key="12">
    <source>
        <dbReference type="EMBL" id="GEO81828.1"/>
    </source>
</evidence>
<evidence type="ECO:0000313" key="13">
    <source>
        <dbReference type="Proteomes" id="UP000321567"/>
    </source>
</evidence>
<keyword evidence="7 9" id="KW-0472">Membrane</keyword>
<evidence type="ECO:0000256" key="3">
    <source>
        <dbReference type="ARBA" id="ARBA00022519"/>
    </source>
</evidence>
<dbReference type="InterPro" id="IPR026579">
    <property type="entry name" value="FtsQ"/>
</dbReference>
<feature type="transmembrane region" description="Helical" evidence="9">
    <location>
        <begin position="12"/>
        <end position="31"/>
    </location>
</feature>
<dbReference type="InterPro" id="IPR005548">
    <property type="entry name" value="Cell_div_FtsQ/DivIB_C"/>
</dbReference>
<dbReference type="Proteomes" id="UP000321567">
    <property type="component" value="Unassembled WGS sequence"/>
</dbReference>
<evidence type="ECO:0000256" key="9">
    <source>
        <dbReference type="HAMAP-Rule" id="MF_00911"/>
    </source>
</evidence>
<accession>A0A512H8T6</accession>
<evidence type="ECO:0000256" key="5">
    <source>
        <dbReference type="ARBA" id="ARBA00022692"/>
    </source>
</evidence>
<comment type="similarity">
    <text evidence="9">Belongs to the FtsQ/DivIB family. FtsQ subfamily.</text>
</comment>
<dbReference type="InterPro" id="IPR034746">
    <property type="entry name" value="POTRA"/>
</dbReference>
<feature type="domain" description="POTRA" evidence="11">
    <location>
        <begin position="67"/>
        <end position="135"/>
    </location>
</feature>
<keyword evidence="4 9" id="KW-0132">Cell division</keyword>
<feature type="region of interest" description="Disordered" evidence="10">
    <location>
        <begin position="269"/>
        <end position="301"/>
    </location>
</feature>
<dbReference type="Gene3D" id="3.40.50.11690">
    <property type="entry name" value="Cell division protein FtsQ/DivIB"/>
    <property type="match status" value="1"/>
</dbReference>